<dbReference type="Gene3D" id="3.90.1420.10">
    <property type="entry name" value="Rubisco LSMT, substrate-binding domain"/>
    <property type="match status" value="1"/>
</dbReference>
<feature type="compositionally biased region" description="Low complexity" evidence="4">
    <location>
        <begin position="677"/>
        <end position="687"/>
    </location>
</feature>
<organism evidence="5 6">
    <name type="scientific">Chlorella sorokiniana</name>
    <name type="common">Freshwater green alga</name>
    <dbReference type="NCBI Taxonomy" id="3076"/>
    <lineage>
        <taxon>Eukaryota</taxon>
        <taxon>Viridiplantae</taxon>
        <taxon>Chlorophyta</taxon>
        <taxon>core chlorophytes</taxon>
        <taxon>Trebouxiophyceae</taxon>
        <taxon>Chlorellales</taxon>
        <taxon>Chlorellaceae</taxon>
        <taxon>Chlorella clade</taxon>
        <taxon>Chlorella</taxon>
    </lineage>
</organism>
<gene>
    <name evidence="5" type="ORF">C2E21_6550</name>
</gene>
<dbReference type="OrthoDB" id="441812at2759"/>
<dbReference type="InterPro" id="IPR046341">
    <property type="entry name" value="SET_dom_sf"/>
</dbReference>
<feature type="region of interest" description="Disordered" evidence="4">
    <location>
        <begin position="213"/>
        <end position="290"/>
    </location>
</feature>
<evidence type="ECO:0000313" key="5">
    <source>
        <dbReference type="EMBL" id="PRW44560.1"/>
    </source>
</evidence>
<evidence type="ECO:0000313" key="6">
    <source>
        <dbReference type="Proteomes" id="UP000239899"/>
    </source>
</evidence>
<dbReference type="PANTHER" id="PTHR13271:SF145">
    <property type="entry name" value="SET DOMAIN-CONTAINING PROTEIN"/>
    <property type="match status" value="1"/>
</dbReference>
<name>A0A2P6TKF3_CHLSO</name>
<dbReference type="PANTHER" id="PTHR13271">
    <property type="entry name" value="UNCHARACTERIZED PUTATIVE METHYLTRANSFERASE"/>
    <property type="match status" value="1"/>
</dbReference>
<feature type="compositionally biased region" description="Low complexity" evidence="4">
    <location>
        <begin position="312"/>
        <end position="322"/>
    </location>
</feature>
<dbReference type="STRING" id="3076.A0A2P6TKF3"/>
<dbReference type="CDD" id="cd10527">
    <property type="entry name" value="SET_LSMT"/>
    <property type="match status" value="1"/>
</dbReference>
<dbReference type="AlphaFoldDB" id="A0A2P6TKF3"/>
<keyword evidence="2" id="KW-0808">Transferase</keyword>
<evidence type="ECO:0000256" key="4">
    <source>
        <dbReference type="SAM" id="MobiDB-lite"/>
    </source>
</evidence>
<reference evidence="5 6" key="1">
    <citation type="journal article" date="2018" name="Plant J.">
        <title>Genome sequences of Chlorella sorokiniana UTEX 1602 and Micractinium conductrix SAG 241.80: implications to maltose excretion by a green alga.</title>
        <authorList>
            <person name="Arriola M.B."/>
            <person name="Velmurugan N."/>
            <person name="Zhang Y."/>
            <person name="Plunkett M.H."/>
            <person name="Hondzo H."/>
            <person name="Barney B.M."/>
        </authorList>
    </citation>
    <scope>NUCLEOTIDE SEQUENCE [LARGE SCALE GENOMIC DNA]</scope>
    <source>
        <strain evidence="6">UTEX 1602</strain>
    </source>
</reference>
<dbReference type="InterPro" id="IPR050600">
    <property type="entry name" value="SETD3_SETD6_MTase"/>
</dbReference>
<feature type="compositionally biased region" description="Acidic residues" evidence="4">
    <location>
        <begin position="323"/>
        <end position="332"/>
    </location>
</feature>
<dbReference type="EMBL" id="LHPG02000013">
    <property type="protein sequence ID" value="PRW44560.1"/>
    <property type="molecule type" value="Genomic_DNA"/>
</dbReference>
<dbReference type="GO" id="GO:0016279">
    <property type="term" value="F:protein-lysine N-methyltransferase activity"/>
    <property type="evidence" value="ECO:0007669"/>
    <property type="project" value="TreeGrafter"/>
</dbReference>
<feature type="compositionally biased region" description="Acidic residues" evidence="4">
    <location>
        <begin position="217"/>
        <end position="251"/>
    </location>
</feature>
<dbReference type="GO" id="GO:0032259">
    <property type="term" value="P:methylation"/>
    <property type="evidence" value="ECO:0007669"/>
    <property type="project" value="UniProtKB-KW"/>
</dbReference>
<feature type="region of interest" description="Disordered" evidence="4">
    <location>
        <begin position="649"/>
        <end position="698"/>
    </location>
</feature>
<feature type="region of interest" description="Disordered" evidence="4">
    <location>
        <begin position="303"/>
        <end position="332"/>
    </location>
</feature>
<proteinExistence type="predicted"/>
<keyword evidence="1" id="KW-0489">Methyltransferase</keyword>
<keyword evidence="6" id="KW-1185">Reference proteome</keyword>
<keyword evidence="3" id="KW-0949">S-adenosyl-L-methionine</keyword>
<comment type="caution">
    <text evidence="5">The sequence shown here is derived from an EMBL/GenBank/DDBJ whole genome shotgun (WGS) entry which is preliminary data.</text>
</comment>
<dbReference type="InterPro" id="IPR036464">
    <property type="entry name" value="Rubisco_LSMT_subst-bd_sf"/>
</dbReference>
<feature type="region of interest" description="Disordered" evidence="4">
    <location>
        <begin position="494"/>
        <end position="514"/>
    </location>
</feature>
<feature type="compositionally biased region" description="Basic residues" evidence="4">
    <location>
        <begin position="279"/>
        <end position="289"/>
    </location>
</feature>
<dbReference type="Gene3D" id="3.90.1410.10">
    <property type="entry name" value="set domain protein methyltransferase, domain 1"/>
    <property type="match status" value="2"/>
</dbReference>
<accession>A0A2P6TKF3</accession>
<evidence type="ECO:0000256" key="1">
    <source>
        <dbReference type="ARBA" id="ARBA00022603"/>
    </source>
</evidence>
<evidence type="ECO:0000256" key="3">
    <source>
        <dbReference type="ARBA" id="ARBA00022691"/>
    </source>
</evidence>
<protein>
    <submittedName>
        <fullName evidence="5">Ribosomal lysine N-methyltransferase 3</fullName>
    </submittedName>
</protein>
<dbReference type="SUPFAM" id="SSF82199">
    <property type="entry name" value="SET domain"/>
    <property type="match status" value="2"/>
</dbReference>
<evidence type="ECO:0000256" key="2">
    <source>
        <dbReference type="ARBA" id="ARBA00022679"/>
    </source>
</evidence>
<feature type="compositionally biased region" description="Low complexity" evidence="4">
    <location>
        <begin position="252"/>
        <end position="271"/>
    </location>
</feature>
<dbReference type="Proteomes" id="UP000239899">
    <property type="component" value="Unassembled WGS sequence"/>
</dbReference>
<sequence length="698" mass="73644">MAHVLEQFQEWMSAQGIEHSDAITLVAAAAGCSGLALGVQATRDIAEGERLCTIPKDACLSIRTTQLADVIEAEELGGGLGLVLAVLHEMSLGEDSNWHGYFQACPPREYLPLFWSDAQLALLQGTELDGRVEADREAAREDFEEHVLPLLEKYPGRLRPDFVTLPNFHAAASLVASRAFGVDEWHGDAMVPLADIFNHKASVVELAPGYEVHGAESSDDDEDSGSEEEGSEEEGSEEEGSEGGSDDEEGPQEASSSEAEGGSGSEGHAAGAQGGGKQQHGHSHAHAHGHGGCCGGDAGCNEHHSHGHKHGSAAAEQQQQDGSDGEQEEEEGLPAVMASGPASIYGLRSANGLHLRLQMGIVDRDEETLEIVAPSAIPAGEEVHNTYGELGNAELVKKYGFALRQNPFTAVSLDKAGLLGDAKRQLGTAAWRRHNKMLRDQTEVLEEEEEPFEALPNGHISPALFVALRVLCAPEEDARSWSSIADALQLPPPAAAGAANGGAASGSDREEDGQPDLGAVQVWRVLDEDGQPLDEAAAAEGSAEQQQQQQGYAALLNAGMCRLLQQAVERRQGAYAGSLADDLQQLEQQQQAAASCGNADAAAADPAAAAAAEEQRVAERAALLLRITEQEVLRDVLTAVNRCLAALPAEEQAEQPEPKVAGKQQAKQQQGRKRKAAAAAPAAAGKQRAQRGGKDKRS</sequence>